<protein>
    <submittedName>
        <fullName evidence="1">Uncharacterized protein</fullName>
    </submittedName>
</protein>
<accession>A0A3S0NF90</accession>
<proteinExistence type="predicted"/>
<sequence length="150" mass="16181">MYEAIEKVAEDLACCALSDRDIESVSNAAPIVLERRIPGAMAEVWQQTARYPRPRSSCTRASGGIASPMAPVKPTLLAALCARLDQCRLASTPPRTGGLSSAKVHHNVYMGRLAEALGAGQPWNLCARSRRLARNRRTDEGALDARRPAA</sequence>
<evidence type="ECO:0000313" key="1">
    <source>
        <dbReference type="EMBL" id="RUA23120.1"/>
    </source>
</evidence>
<dbReference type="EMBL" id="RXHI01000003">
    <property type="protein sequence ID" value="RUA23120.1"/>
    <property type="molecule type" value="Genomic_DNA"/>
</dbReference>
<comment type="caution">
    <text evidence="1">The sequence shown here is derived from an EMBL/GenBank/DDBJ whole genome shotgun (WGS) entry which is preliminary data.</text>
</comment>
<reference evidence="1" key="1">
    <citation type="submission" date="2018-12" db="EMBL/GenBank/DDBJ databases">
        <authorList>
            <person name="Jadhav K."/>
            <person name="Kushwaha B."/>
            <person name="Jadhav I."/>
        </authorList>
    </citation>
    <scope>NUCLEOTIDE SEQUENCE [LARGE SCALE GENOMIC DNA]</scope>
    <source>
        <strain evidence="1">SBS 10</strain>
    </source>
</reference>
<organism evidence="1">
    <name type="scientific">Billgrantia gudaonensis</name>
    <dbReference type="NCBI Taxonomy" id="376427"/>
    <lineage>
        <taxon>Bacteria</taxon>
        <taxon>Pseudomonadati</taxon>
        <taxon>Pseudomonadota</taxon>
        <taxon>Gammaproteobacteria</taxon>
        <taxon>Oceanospirillales</taxon>
        <taxon>Halomonadaceae</taxon>
        <taxon>Billgrantia</taxon>
    </lineage>
</organism>
<gene>
    <name evidence="1" type="ORF">DSL92_01535</name>
</gene>
<name>A0A3S0NF90_9GAMM</name>
<dbReference type="AlphaFoldDB" id="A0A3S0NF90"/>